<evidence type="ECO:0000256" key="7">
    <source>
        <dbReference type="ARBA" id="ARBA00023160"/>
    </source>
</evidence>
<organism evidence="10 11">
    <name type="scientific">Desulfosporosinus lacus DSM 15449</name>
    <dbReference type="NCBI Taxonomy" id="1121420"/>
    <lineage>
        <taxon>Bacteria</taxon>
        <taxon>Bacillati</taxon>
        <taxon>Bacillota</taxon>
        <taxon>Clostridia</taxon>
        <taxon>Eubacteriales</taxon>
        <taxon>Desulfitobacteriaceae</taxon>
        <taxon>Desulfosporosinus</taxon>
    </lineage>
</organism>
<dbReference type="EMBL" id="FQXJ01000007">
    <property type="protein sequence ID" value="SHI07221.1"/>
    <property type="molecule type" value="Genomic_DNA"/>
</dbReference>
<dbReference type="PANTHER" id="PTHR31727:SF6">
    <property type="entry name" value="OLEOYL-ACYL CARRIER PROTEIN THIOESTERASE 1, CHLOROPLASTIC"/>
    <property type="match status" value="1"/>
</dbReference>
<keyword evidence="5" id="KW-0809">Transit peptide</keyword>
<keyword evidence="4" id="KW-0276">Fatty acid metabolism</keyword>
<dbReference type="Gene3D" id="3.10.129.10">
    <property type="entry name" value="Hotdog Thioesterase"/>
    <property type="match status" value="1"/>
</dbReference>
<dbReference type="InterPro" id="IPR002864">
    <property type="entry name" value="Acyl-ACP_thioesterase_NHD"/>
</dbReference>
<dbReference type="SUPFAM" id="SSF54637">
    <property type="entry name" value="Thioesterase/thiol ester dehydrase-isomerase"/>
    <property type="match status" value="2"/>
</dbReference>
<comment type="similarity">
    <text evidence="1">Belongs to the acyl-ACP thioesterase family.</text>
</comment>
<dbReference type="STRING" id="1121420.SAMN02746098_02272"/>
<evidence type="ECO:0000256" key="3">
    <source>
        <dbReference type="ARBA" id="ARBA00022801"/>
    </source>
</evidence>
<feature type="domain" description="Acyl-ACP thioesterase-like C-terminal" evidence="9">
    <location>
        <begin position="154"/>
        <end position="252"/>
    </location>
</feature>
<keyword evidence="7" id="KW-0275">Fatty acid biosynthesis</keyword>
<dbReference type="GO" id="GO:0016297">
    <property type="term" value="F:fatty acyl-[ACP] hydrolase activity"/>
    <property type="evidence" value="ECO:0007669"/>
    <property type="project" value="InterPro"/>
</dbReference>
<name>A0A1M5Y577_9FIRM</name>
<gene>
    <name evidence="10" type="ORF">SAMN02746098_02272</name>
</gene>
<evidence type="ECO:0000256" key="4">
    <source>
        <dbReference type="ARBA" id="ARBA00022832"/>
    </source>
</evidence>
<dbReference type="Proteomes" id="UP000183954">
    <property type="component" value="Unassembled WGS sequence"/>
</dbReference>
<dbReference type="AlphaFoldDB" id="A0A1M5Y577"/>
<evidence type="ECO:0000256" key="6">
    <source>
        <dbReference type="ARBA" id="ARBA00023098"/>
    </source>
</evidence>
<dbReference type="Pfam" id="PF20791">
    <property type="entry name" value="Acyl-ACP_TE_C"/>
    <property type="match status" value="1"/>
</dbReference>
<evidence type="ECO:0000313" key="10">
    <source>
        <dbReference type="EMBL" id="SHI07221.1"/>
    </source>
</evidence>
<dbReference type="Pfam" id="PF01643">
    <property type="entry name" value="Acyl-ACP_TE"/>
    <property type="match status" value="1"/>
</dbReference>
<dbReference type="InterPro" id="IPR045023">
    <property type="entry name" value="FATA/B"/>
</dbReference>
<dbReference type="PANTHER" id="PTHR31727">
    <property type="entry name" value="OLEOYL-ACYL CARRIER PROTEIN THIOESTERASE 1, CHLOROPLASTIC"/>
    <property type="match status" value="1"/>
</dbReference>
<dbReference type="RefSeq" id="WP_073029845.1">
    <property type="nucleotide sequence ID" value="NZ_FQXJ01000007.1"/>
</dbReference>
<keyword evidence="11" id="KW-1185">Reference proteome</keyword>
<keyword evidence="6" id="KW-0443">Lipid metabolism</keyword>
<evidence type="ECO:0000256" key="2">
    <source>
        <dbReference type="ARBA" id="ARBA00022516"/>
    </source>
</evidence>
<dbReference type="OrthoDB" id="9801517at2"/>
<feature type="domain" description="Acyl-ACP thioesterase N-terminal hotdog" evidence="8">
    <location>
        <begin position="4"/>
        <end position="132"/>
    </location>
</feature>
<dbReference type="GO" id="GO:0000036">
    <property type="term" value="F:acyl carrier activity"/>
    <property type="evidence" value="ECO:0007669"/>
    <property type="project" value="TreeGrafter"/>
</dbReference>
<evidence type="ECO:0000259" key="8">
    <source>
        <dbReference type="Pfam" id="PF01643"/>
    </source>
</evidence>
<accession>A0A1M5Y577</accession>
<keyword evidence="2" id="KW-0444">Lipid biosynthesis</keyword>
<sequence length="255" mass="29651">MENRKYRMEFEVHYHEVNPYEKATPLTILHCLEDAAISHSEAVGQGVKRLRFKKQAWILNKWQLEMERYPVLGEKVTIETWSAGFERFYGTRDFLIIDRDQKIIGRATSLWIFYNTESKRPSRIPPDFEDAYGVNSLRAIEESLEKPTIGEGEQEEGNEQIFAVRRSDIDTNGHVNNVNYLQWMLEVVPEDIYQNNHLTALEITYKKATTYGTSICSKCYAANPRANNSAYRHVVLGNDDRQELAIAKTVWEPLK</sequence>
<reference evidence="11" key="1">
    <citation type="submission" date="2016-11" db="EMBL/GenBank/DDBJ databases">
        <authorList>
            <person name="Varghese N."/>
            <person name="Submissions S."/>
        </authorList>
    </citation>
    <scope>NUCLEOTIDE SEQUENCE [LARGE SCALE GENOMIC DNA]</scope>
    <source>
        <strain evidence="11">DSM 15449</strain>
    </source>
</reference>
<evidence type="ECO:0000313" key="11">
    <source>
        <dbReference type="Proteomes" id="UP000183954"/>
    </source>
</evidence>
<keyword evidence="3" id="KW-0378">Hydrolase</keyword>
<protein>
    <submittedName>
        <fullName evidence="10">Acyl-ACP thioesterase</fullName>
    </submittedName>
</protein>
<dbReference type="InterPro" id="IPR029069">
    <property type="entry name" value="HotDog_dom_sf"/>
</dbReference>
<evidence type="ECO:0000256" key="1">
    <source>
        <dbReference type="ARBA" id="ARBA00006500"/>
    </source>
</evidence>
<dbReference type="CDD" id="cd00586">
    <property type="entry name" value="4HBT"/>
    <property type="match status" value="1"/>
</dbReference>
<evidence type="ECO:0000259" key="9">
    <source>
        <dbReference type="Pfam" id="PF20791"/>
    </source>
</evidence>
<evidence type="ECO:0000256" key="5">
    <source>
        <dbReference type="ARBA" id="ARBA00022946"/>
    </source>
</evidence>
<dbReference type="InterPro" id="IPR049427">
    <property type="entry name" value="Acyl-ACP_TE_C"/>
</dbReference>
<proteinExistence type="inferred from homology"/>